<organism evidence="3 4">
    <name type="scientific">Hyphomonas atlantica</name>
    <dbReference type="NCBI Taxonomy" id="1280948"/>
    <lineage>
        <taxon>Bacteria</taxon>
        <taxon>Pseudomonadati</taxon>
        <taxon>Pseudomonadota</taxon>
        <taxon>Alphaproteobacteria</taxon>
        <taxon>Hyphomonadales</taxon>
        <taxon>Hyphomonadaceae</taxon>
        <taxon>Hyphomonas</taxon>
    </lineage>
</organism>
<dbReference type="GO" id="GO:0080120">
    <property type="term" value="P:CAAX-box protein maturation"/>
    <property type="evidence" value="ECO:0007669"/>
    <property type="project" value="UniProtKB-ARBA"/>
</dbReference>
<feature type="transmembrane region" description="Helical" evidence="1">
    <location>
        <begin position="132"/>
        <end position="155"/>
    </location>
</feature>
<feature type="transmembrane region" description="Helical" evidence="1">
    <location>
        <begin position="26"/>
        <end position="44"/>
    </location>
</feature>
<dbReference type="InterPro" id="IPR003675">
    <property type="entry name" value="Rce1/LyrA-like_dom"/>
</dbReference>
<comment type="caution">
    <text evidence="3">The sequence shown here is derived from an EMBL/GenBank/DDBJ whole genome shotgun (WGS) entry which is preliminary data.</text>
</comment>
<gene>
    <name evidence="3" type="ORF">DCG65_08030</name>
</gene>
<evidence type="ECO:0000313" key="3">
    <source>
        <dbReference type="EMBL" id="HAE94494.1"/>
    </source>
</evidence>
<feature type="transmembrane region" description="Helical" evidence="1">
    <location>
        <begin position="90"/>
        <end position="112"/>
    </location>
</feature>
<protein>
    <recommendedName>
        <fullName evidence="2">CAAX prenyl protease 2/Lysostaphin resistance protein A-like domain-containing protein</fullName>
    </recommendedName>
</protein>
<feature type="transmembrane region" description="Helical" evidence="1">
    <location>
        <begin position="190"/>
        <end position="210"/>
    </location>
</feature>
<dbReference type="InterPro" id="IPR052710">
    <property type="entry name" value="CAAX_protease"/>
</dbReference>
<keyword evidence="1" id="KW-0472">Membrane</keyword>
<dbReference type="AlphaFoldDB" id="A0A3B9L106"/>
<dbReference type="PANTHER" id="PTHR36435:SF1">
    <property type="entry name" value="CAAX AMINO TERMINAL PROTEASE FAMILY PROTEIN"/>
    <property type="match status" value="1"/>
</dbReference>
<sequence length="246" mass="26449">MTMTTPWTANVVGPAQPTQRRTPVPAWAEILLVIATFCIVREIPGIEYTGPVALIASVLVITVLLRLRGTGWSSLGLRGPQSARDVLKGAGMVVLVFLGAALTNAISMVVLGSLLGAEAEREFMDVSTFPKYLMMMGIVWTTASFCEEMVFRGFLMHRAVEMLESSRFAWILAAIFQAVLFGLVHAYQGIGGILTTGLIGLTFGLLYLVARRNLWPTIIGHGLVNTFGITVLHLQATGAINTSGLG</sequence>
<dbReference type="EMBL" id="DMBR01000244">
    <property type="protein sequence ID" value="HAE94494.1"/>
    <property type="molecule type" value="Genomic_DNA"/>
</dbReference>
<accession>A0A3B9L106</accession>
<evidence type="ECO:0000256" key="1">
    <source>
        <dbReference type="SAM" id="Phobius"/>
    </source>
</evidence>
<evidence type="ECO:0000259" key="2">
    <source>
        <dbReference type="Pfam" id="PF02517"/>
    </source>
</evidence>
<feature type="transmembrane region" description="Helical" evidence="1">
    <location>
        <begin position="167"/>
        <end position="184"/>
    </location>
</feature>
<keyword evidence="1" id="KW-0812">Transmembrane</keyword>
<dbReference type="GO" id="GO:0004175">
    <property type="term" value="F:endopeptidase activity"/>
    <property type="evidence" value="ECO:0007669"/>
    <property type="project" value="UniProtKB-ARBA"/>
</dbReference>
<dbReference type="PANTHER" id="PTHR36435">
    <property type="entry name" value="SLR1288 PROTEIN"/>
    <property type="match status" value="1"/>
</dbReference>
<name>A0A3B9L106_9PROT</name>
<proteinExistence type="predicted"/>
<reference evidence="3 4" key="1">
    <citation type="journal article" date="2018" name="Nat. Biotechnol.">
        <title>A standardized bacterial taxonomy based on genome phylogeny substantially revises the tree of life.</title>
        <authorList>
            <person name="Parks D.H."/>
            <person name="Chuvochina M."/>
            <person name="Waite D.W."/>
            <person name="Rinke C."/>
            <person name="Skarshewski A."/>
            <person name="Chaumeil P.A."/>
            <person name="Hugenholtz P."/>
        </authorList>
    </citation>
    <scope>NUCLEOTIDE SEQUENCE [LARGE SCALE GENOMIC DNA]</scope>
    <source>
        <strain evidence="3">UBA8557</strain>
    </source>
</reference>
<feature type="transmembrane region" description="Helical" evidence="1">
    <location>
        <begin position="50"/>
        <end position="69"/>
    </location>
</feature>
<dbReference type="Proteomes" id="UP000259173">
    <property type="component" value="Unassembled WGS sequence"/>
</dbReference>
<evidence type="ECO:0000313" key="4">
    <source>
        <dbReference type="Proteomes" id="UP000259173"/>
    </source>
</evidence>
<keyword evidence="1" id="KW-1133">Transmembrane helix</keyword>
<dbReference type="Pfam" id="PF02517">
    <property type="entry name" value="Rce1-like"/>
    <property type="match status" value="1"/>
</dbReference>
<feature type="domain" description="CAAX prenyl protease 2/Lysostaphin resistance protein A-like" evidence="2">
    <location>
        <begin position="132"/>
        <end position="227"/>
    </location>
</feature>